<feature type="signal peptide" evidence="1">
    <location>
        <begin position="1"/>
        <end position="24"/>
    </location>
</feature>
<name>A0ABS5RBR6_9HYPH</name>
<proteinExistence type="predicted"/>
<feature type="chain" id="PRO_5045521473" evidence="1">
    <location>
        <begin position="25"/>
        <end position="129"/>
    </location>
</feature>
<evidence type="ECO:0000256" key="1">
    <source>
        <dbReference type="SAM" id="SignalP"/>
    </source>
</evidence>
<sequence>MITLNHALAGAAMLGALLVLPVTAQETHATVDIGLHDGVWQVAAEPATGPCSKRHEFKLSVEDGQISYGGLIPLAEASGSVNPLGVIEIQVVRGEETLAATGLVRGDTASGRWTSPVKNCTGSWVARKA</sequence>
<comment type="caution">
    <text evidence="2">The sequence shown here is derived from an EMBL/GenBank/DDBJ whole genome shotgun (WGS) entry which is preliminary data.</text>
</comment>
<dbReference type="RefSeq" id="WP_213757057.1">
    <property type="nucleotide sequence ID" value="NZ_JAHCQH010000022.1"/>
</dbReference>
<keyword evidence="1" id="KW-0732">Signal</keyword>
<dbReference type="EMBL" id="JAHCQH010000022">
    <property type="protein sequence ID" value="MBS9479094.1"/>
    <property type="molecule type" value="Genomic_DNA"/>
</dbReference>
<organism evidence="2 3">
    <name type="scientific">Ancylobacter radicis</name>
    <dbReference type="NCBI Taxonomy" id="2836179"/>
    <lineage>
        <taxon>Bacteria</taxon>
        <taxon>Pseudomonadati</taxon>
        <taxon>Pseudomonadota</taxon>
        <taxon>Alphaproteobacteria</taxon>
        <taxon>Hyphomicrobiales</taxon>
        <taxon>Xanthobacteraceae</taxon>
        <taxon>Ancylobacter</taxon>
    </lineage>
</organism>
<protein>
    <submittedName>
        <fullName evidence="2">Uncharacterized protein</fullName>
    </submittedName>
</protein>
<evidence type="ECO:0000313" key="3">
    <source>
        <dbReference type="Proteomes" id="UP001166585"/>
    </source>
</evidence>
<gene>
    <name evidence="2" type="ORF">KIP89_18455</name>
</gene>
<keyword evidence="3" id="KW-1185">Reference proteome</keyword>
<reference evidence="2" key="1">
    <citation type="submission" date="2021-05" db="EMBL/GenBank/DDBJ databases">
        <authorList>
            <person name="Sun Q."/>
            <person name="Inoue M."/>
        </authorList>
    </citation>
    <scope>NUCLEOTIDE SEQUENCE</scope>
    <source>
        <strain evidence="2">VKM B-3255</strain>
    </source>
</reference>
<accession>A0ABS5RBR6</accession>
<dbReference type="Proteomes" id="UP001166585">
    <property type="component" value="Unassembled WGS sequence"/>
</dbReference>
<evidence type="ECO:0000313" key="2">
    <source>
        <dbReference type="EMBL" id="MBS9479094.1"/>
    </source>
</evidence>